<keyword evidence="2" id="KW-1185">Reference proteome</keyword>
<sequence length="120" mass="13761">MVLTPIDNPFVNCEIVRELEGYTHPESGEWIEGDISLIVTAEIDLQPKSGGQRAQELQTKYESEYIGYLFFEDCNFVDDITEIEQGDILRAGGKKYRIVFVSAWILNKGGHYELELKEEK</sequence>
<name>A0A1G9RDV9_9FIRM</name>
<reference evidence="1 2" key="1">
    <citation type="submission" date="2016-10" db="EMBL/GenBank/DDBJ databases">
        <authorList>
            <person name="de Groot N.N."/>
        </authorList>
    </citation>
    <scope>NUCLEOTIDE SEQUENCE [LARGE SCALE GENOMIC DNA]</scope>
    <source>
        <strain evidence="1 2">SLAS-1</strain>
    </source>
</reference>
<accession>A0A1G9RDV9</accession>
<dbReference type="RefSeq" id="WP_089761351.1">
    <property type="nucleotide sequence ID" value="NZ_FNGO01000021.1"/>
</dbReference>
<proteinExistence type="predicted"/>
<organism evidence="1 2">
    <name type="scientific">Halarsenatibacter silvermanii</name>
    <dbReference type="NCBI Taxonomy" id="321763"/>
    <lineage>
        <taxon>Bacteria</taxon>
        <taxon>Bacillati</taxon>
        <taxon>Bacillota</taxon>
        <taxon>Clostridia</taxon>
        <taxon>Halanaerobiales</taxon>
        <taxon>Halarsenatibacteraceae</taxon>
        <taxon>Halarsenatibacter</taxon>
    </lineage>
</organism>
<evidence type="ECO:0000313" key="1">
    <source>
        <dbReference type="EMBL" id="SDM20635.1"/>
    </source>
</evidence>
<dbReference type="AlphaFoldDB" id="A0A1G9RDV9"/>
<gene>
    <name evidence="1" type="ORF">SAMN04488692_12129</name>
</gene>
<dbReference type="STRING" id="321763.SAMN04488692_12129"/>
<protein>
    <submittedName>
        <fullName evidence="1">Uncharacterized protein</fullName>
    </submittedName>
</protein>
<dbReference type="OrthoDB" id="9948778at2"/>
<dbReference type="Proteomes" id="UP000199476">
    <property type="component" value="Unassembled WGS sequence"/>
</dbReference>
<dbReference type="EMBL" id="FNGO01000021">
    <property type="protein sequence ID" value="SDM20635.1"/>
    <property type="molecule type" value="Genomic_DNA"/>
</dbReference>
<evidence type="ECO:0000313" key="2">
    <source>
        <dbReference type="Proteomes" id="UP000199476"/>
    </source>
</evidence>